<keyword evidence="3" id="KW-1185">Reference proteome</keyword>
<name>A0A0P6VF10_9HYPH</name>
<accession>A0A0P6VF10</accession>
<dbReference type="PROSITE" id="PS50937">
    <property type="entry name" value="HTH_MERR_2"/>
    <property type="match status" value="1"/>
</dbReference>
<dbReference type="InterPro" id="IPR009061">
    <property type="entry name" value="DNA-bd_dom_put_sf"/>
</dbReference>
<dbReference type="CDD" id="cd00592">
    <property type="entry name" value="HTH_MerR-like"/>
    <property type="match status" value="1"/>
</dbReference>
<dbReference type="Pfam" id="PF13411">
    <property type="entry name" value="MerR_1"/>
    <property type="match status" value="1"/>
</dbReference>
<reference evidence="2 3" key="1">
    <citation type="submission" date="2015-09" db="EMBL/GenBank/DDBJ databases">
        <authorList>
            <person name="Jackson K.R."/>
            <person name="Lunt B.L."/>
            <person name="Fisher J.N.B."/>
            <person name="Gardner A.V."/>
            <person name="Bailey M.E."/>
            <person name="Deus L.M."/>
            <person name="Earl A.S."/>
            <person name="Gibby P.D."/>
            <person name="Hartmann K.A."/>
            <person name="Liu J.E."/>
            <person name="Manci A.M."/>
            <person name="Nielsen D.A."/>
            <person name="Solomon M.B."/>
            <person name="Breakwell D.P."/>
            <person name="Burnett S.H."/>
            <person name="Grose J.H."/>
        </authorList>
    </citation>
    <scope>NUCLEOTIDE SEQUENCE [LARGE SCALE GENOMIC DNA]</scope>
    <source>
        <strain evidence="2 3">16</strain>
    </source>
</reference>
<dbReference type="Proteomes" id="UP000048984">
    <property type="component" value="Unassembled WGS sequence"/>
</dbReference>
<sequence length="127" mass="13405">MKLDDLAAATGATVRQIRFLIGEGFVPSPDGGRTYARYGDAHVKAIRRFQRLKDLGFPNAAIRLLLDAREGVPVPVVDGVTLVIAPELLGSDAAVDQIVERTEARLRSALSSGASKPRRRAAAGGAG</sequence>
<dbReference type="STRING" id="665126.ABB55_28410"/>
<gene>
    <name evidence="2" type="ORF">ABB55_28410</name>
</gene>
<dbReference type="EMBL" id="LJYW01000005">
    <property type="protein sequence ID" value="KPL50686.1"/>
    <property type="molecule type" value="Genomic_DNA"/>
</dbReference>
<dbReference type="SMART" id="SM00422">
    <property type="entry name" value="HTH_MERR"/>
    <property type="match status" value="1"/>
</dbReference>
<comment type="caution">
    <text evidence="2">The sequence shown here is derived from an EMBL/GenBank/DDBJ whole genome shotgun (WGS) entry which is preliminary data.</text>
</comment>
<dbReference type="AlphaFoldDB" id="A0A0P6VF10"/>
<dbReference type="Gene3D" id="1.10.1660.10">
    <property type="match status" value="1"/>
</dbReference>
<reference evidence="2 3" key="2">
    <citation type="submission" date="2015-10" db="EMBL/GenBank/DDBJ databases">
        <title>Draft Genome Sequence of Prosthecomicrobium hirschii ATCC 27832.</title>
        <authorList>
            <person name="Daniel J."/>
            <person name="Givan S.A."/>
            <person name="Brun Y.V."/>
            <person name="Brown P.J."/>
        </authorList>
    </citation>
    <scope>NUCLEOTIDE SEQUENCE [LARGE SCALE GENOMIC DNA]</scope>
    <source>
        <strain evidence="2 3">16</strain>
    </source>
</reference>
<dbReference type="RefSeq" id="WP_054362450.1">
    <property type="nucleotide sequence ID" value="NZ_LJYW01000005.1"/>
</dbReference>
<evidence type="ECO:0000313" key="2">
    <source>
        <dbReference type="EMBL" id="KPL50686.1"/>
    </source>
</evidence>
<proteinExistence type="predicted"/>
<dbReference type="GO" id="GO:0003677">
    <property type="term" value="F:DNA binding"/>
    <property type="evidence" value="ECO:0007669"/>
    <property type="project" value="InterPro"/>
</dbReference>
<organism evidence="2 3">
    <name type="scientific">Prosthecodimorpha hirschii</name>
    <dbReference type="NCBI Taxonomy" id="665126"/>
    <lineage>
        <taxon>Bacteria</taxon>
        <taxon>Pseudomonadati</taxon>
        <taxon>Pseudomonadota</taxon>
        <taxon>Alphaproteobacteria</taxon>
        <taxon>Hyphomicrobiales</taxon>
        <taxon>Ancalomicrobiaceae</taxon>
        <taxon>Prosthecodimorpha</taxon>
    </lineage>
</organism>
<dbReference type="InterPro" id="IPR000551">
    <property type="entry name" value="MerR-type_HTH_dom"/>
</dbReference>
<feature type="domain" description="HTH merR-type" evidence="1">
    <location>
        <begin position="1"/>
        <end position="68"/>
    </location>
</feature>
<evidence type="ECO:0000259" key="1">
    <source>
        <dbReference type="PROSITE" id="PS50937"/>
    </source>
</evidence>
<dbReference type="SUPFAM" id="SSF46955">
    <property type="entry name" value="Putative DNA-binding domain"/>
    <property type="match status" value="1"/>
</dbReference>
<evidence type="ECO:0000313" key="3">
    <source>
        <dbReference type="Proteomes" id="UP000048984"/>
    </source>
</evidence>
<dbReference type="GO" id="GO:0006355">
    <property type="term" value="P:regulation of DNA-templated transcription"/>
    <property type="evidence" value="ECO:0007669"/>
    <property type="project" value="InterPro"/>
</dbReference>
<protein>
    <recommendedName>
        <fullName evidence="1">HTH merR-type domain-containing protein</fullName>
    </recommendedName>
</protein>